<keyword evidence="9 10" id="KW-0131">Cell cycle</keyword>
<sequence length="1202" mass="134448">MDSVTFDINDALKHYMSDPASIPTPEADGSLFDYENDPEGLTAAVVNPVLNPIVDAVAENPEAITRSAHLDSLQFLLKYTAFLPTHALSKIFDLVMSGLAAEGDAITHDLESPDEQETLAHHKQLLEIYGFLLQWTIAAVETKAAEKSSSAPVARGRGKPKKNAPKQDSVWDSATQLQSALDIMSKVLKLKLTKIFLTTSERDTFIGLLTRPVYMVLESEQRVKSTSIRMHAFKVLCIAVKHHGHAYAAQISIVQNLTYFEHLSEPMAEFLYILADTYDYPQLADEILRELSNKEFNTNDTKGPKSVSQFIVKLSELAPRLVIKQMTMLAKQLDSESYTLRCALIEVCGNMIAHLVKQDERGENHKSQLNAFFDVLEERFLDINPYCRCRAIQVYVKLCDLEQKFPKRRQRAAEMACRSLEDKSSHVRRNAIKLLGSLIKTHPFTVMHGAQLSRKDWQARLDKVDEELNALKPPDGAPGLGEGANTTVDNELLDEATQIEQSPQKPMTDEQKFEAVRKAREEAATSEAIEKLTLTKRYYSEALKFIDVLHEATGTVCQLLGSRNKSEVIEAMDYFEIGDAYNIEQNKVGIRRMLRLIWTKGNSDEGKGVQSHLIDVYKRLFFEAPDSFSSNDAANFIARNMISLTFGATPAELTSLEQLLSTMMKQGLIPEVVIAKLWQVYGVQKREISRTQRRGAIIVLGMLATANPEIVVGEMETMLRTGLGSHGRADLQLAKYTCIALRRINPSGRQAKESTVKFSRLPNDHAVLSKLASITEVPSDSKEWYGVAEQAINAIYAISKHPDTLCSDIIRHKTKQVFAAPQSRAGSQPSSQPSSRPASRDENQSVEASEDEDGNETVVPPASQPKKRDAAIGLSQLLFIVGHVAIKQIVHLELCELDFKRRKQEQEKEKTADKSTAQAGKKDEPDDLDLIGGTTEDDFTEAMAHIRERELLFGPDSLLAQFGPLVSEICANNTTYADKGLQAAATLCLAKLMCVSSEYCEANLPLLITIMERSTDATVRSNAVIALGDMAVCFNHLIDENTDFLYRRLADKDQSVKRTCLMTLTFLILAGQVKVKGQLGEMAKCLEDEDRRIADLARMFFTELSTKDNAVYNHFVDMFSLLSAEKNLEEESFRRIIRFLLGFVEKDKHAKQLADKLAARLTRCETERQWNDVAFALGLLQHKNEEITKTVSEGFRVIQLQA</sequence>
<accession>A0A4T0WE22</accession>
<dbReference type="GO" id="GO:0051301">
    <property type="term" value="P:cell division"/>
    <property type="evidence" value="ECO:0007669"/>
    <property type="project" value="UniProtKB-KW"/>
</dbReference>
<dbReference type="PIRSF" id="PIRSF017127">
    <property type="entry name" value="Condensin_D2"/>
    <property type="match status" value="1"/>
</dbReference>
<dbReference type="InterPro" id="IPR026971">
    <property type="entry name" value="CND1/NCAPD3"/>
</dbReference>
<feature type="compositionally biased region" description="Low complexity" evidence="11">
    <location>
        <begin position="819"/>
        <end position="837"/>
    </location>
</feature>
<dbReference type="GO" id="GO:0042393">
    <property type="term" value="F:histone binding"/>
    <property type="evidence" value="ECO:0007669"/>
    <property type="project" value="TreeGrafter"/>
</dbReference>
<dbReference type="InterPro" id="IPR024324">
    <property type="entry name" value="Condensin_cplx_su1_N"/>
</dbReference>
<dbReference type="AlphaFoldDB" id="A0A4T0WE22"/>
<dbReference type="PANTHER" id="PTHR14222">
    <property type="entry name" value="CONDENSIN"/>
    <property type="match status" value="1"/>
</dbReference>
<name>A0A4T0WE22_9PEZI</name>
<dbReference type="FunFam" id="1.25.10.10:FF:000920">
    <property type="entry name" value="Condensin complex subunit 1"/>
    <property type="match status" value="1"/>
</dbReference>
<dbReference type="Pfam" id="PF12717">
    <property type="entry name" value="Cnd1"/>
    <property type="match status" value="1"/>
</dbReference>
<evidence type="ECO:0000313" key="15">
    <source>
        <dbReference type="Proteomes" id="UP000305883"/>
    </source>
</evidence>
<dbReference type="GO" id="GO:0010032">
    <property type="term" value="P:meiotic chromosome condensation"/>
    <property type="evidence" value="ECO:0007669"/>
    <property type="project" value="TreeGrafter"/>
</dbReference>
<dbReference type="Proteomes" id="UP000305883">
    <property type="component" value="Unassembled WGS sequence"/>
</dbReference>
<dbReference type="Pfam" id="PF12922">
    <property type="entry name" value="Cnd1_N"/>
    <property type="match status" value="1"/>
</dbReference>
<evidence type="ECO:0000256" key="6">
    <source>
        <dbReference type="ARBA" id="ARBA00022776"/>
    </source>
</evidence>
<evidence type="ECO:0000259" key="13">
    <source>
        <dbReference type="Pfam" id="PF12922"/>
    </source>
</evidence>
<dbReference type="EMBL" id="MWPZ01000002">
    <property type="protein sequence ID" value="TID04337.1"/>
    <property type="molecule type" value="Genomic_DNA"/>
</dbReference>
<dbReference type="InterPro" id="IPR007673">
    <property type="entry name" value="Condensin_cplx_su1"/>
</dbReference>
<comment type="subcellular location">
    <subcellularLocation>
        <location evidence="2">Chromosome</location>
    </subcellularLocation>
    <subcellularLocation>
        <location evidence="1">Nucleus</location>
    </subcellularLocation>
</comment>
<feature type="domain" description="Condensin complex subunit 1 C-terminal" evidence="12">
    <location>
        <begin position="1018"/>
        <end position="1177"/>
    </location>
</feature>
<dbReference type="Pfam" id="PF20168">
    <property type="entry name" value="PDS5"/>
    <property type="match status" value="1"/>
</dbReference>
<feature type="domain" description="Condensin complex subunit 1 N-terminal" evidence="13">
    <location>
        <begin position="86"/>
        <end position="249"/>
    </location>
</feature>
<comment type="similarity">
    <text evidence="3 10">Belongs to the CND1 (condensin subunit 1) family.</text>
</comment>
<keyword evidence="5 10" id="KW-0132">Cell division</keyword>
<organism evidence="14 15">
    <name type="scientific">Colletotrichum higginsianum</name>
    <dbReference type="NCBI Taxonomy" id="80884"/>
    <lineage>
        <taxon>Eukaryota</taxon>
        <taxon>Fungi</taxon>
        <taxon>Dikarya</taxon>
        <taxon>Ascomycota</taxon>
        <taxon>Pezizomycotina</taxon>
        <taxon>Sordariomycetes</taxon>
        <taxon>Hypocreomycetidae</taxon>
        <taxon>Glomerellales</taxon>
        <taxon>Glomerellaceae</taxon>
        <taxon>Colletotrichum</taxon>
        <taxon>Colletotrichum destructivum species complex</taxon>
    </lineage>
</organism>
<evidence type="ECO:0000256" key="8">
    <source>
        <dbReference type="ARBA" id="ARBA00023242"/>
    </source>
</evidence>
<feature type="compositionally biased region" description="Acidic residues" evidence="11">
    <location>
        <begin position="925"/>
        <end position="934"/>
    </location>
</feature>
<dbReference type="FunFam" id="1.25.10.10:FF:000272">
    <property type="entry name" value="Condensin complex subunit 1"/>
    <property type="match status" value="1"/>
</dbReference>
<keyword evidence="7 10" id="KW-0226">DNA condensation</keyword>
<dbReference type="InterPro" id="IPR016024">
    <property type="entry name" value="ARM-type_fold"/>
</dbReference>
<dbReference type="PANTHER" id="PTHR14222:SF2">
    <property type="entry name" value="CONDENSIN COMPLEX SUBUNIT 1"/>
    <property type="match status" value="1"/>
</dbReference>
<evidence type="ECO:0000256" key="3">
    <source>
        <dbReference type="ARBA" id="ARBA00009606"/>
    </source>
</evidence>
<evidence type="ECO:0000256" key="11">
    <source>
        <dbReference type="SAM" id="MobiDB-lite"/>
    </source>
</evidence>
<evidence type="ECO:0000256" key="2">
    <source>
        <dbReference type="ARBA" id="ARBA00004286"/>
    </source>
</evidence>
<comment type="function">
    <text evidence="10">Regulatory subunit of the condensin complex, a complex required for conversion of interphase chromatin into mitotic-like condense chromosomes. The condensin complex probably introduces positive supercoils into relaxed DNA in the presence of type I topoisomerases and converts nicked DNA into positive knotted forms in the presence of type II topoisomerases.</text>
</comment>
<comment type="caution">
    <text evidence="14">The sequence shown here is derived from an EMBL/GenBank/DDBJ whole genome shotgun (WGS) entry which is preliminary data.</text>
</comment>
<reference evidence="14 15" key="1">
    <citation type="journal article" date="2019" name="Genome Biol. Evol.">
        <title>Genomic Plasticity Mediated by Transposable Elements in the Plant Pathogenic Fungus Colletotrichum higginsianum.</title>
        <authorList>
            <person name="Tsushima A."/>
            <person name="Gan P."/>
            <person name="Kumakura N."/>
            <person name="Narusaka M."/>
            <person name="Takano Y."/>
            <person name="Narusaka Y."/>
            <person name="Shirasu K."/>
        </authorList>
    </citation>
    <scope>NUCLEOTIDE SEQUENCE [LARGE SCALE GENOMIC DNA]</scope>
    <source>
        <strain evidence="14 15">MAFF305635-RFP</strain>
    </source>
</reference>
<evidence type="ECO:0000256" key="7">
    <source>
        <dbReference type="ARBA" id="ARBA00023067"/>
    </source>
</evidence>
<keyword evidence="4" id="KW-0158">Chromosome</keyword>
<dbReference type="OrthoDB" id="436262at2759"/>
<evidence type="ECO:0000256" key="5">
    <source>
        <dbReference type="ARBA" id="ARBA00022618"/>
    </source>
</evidence>
<feature type="compositionally biased region" description="Basic and acidic residues" evidence="11">
    <location>
        <begin position="903"/>
        <end position="913"/>
    </location>
</feature>
<keyword evidence="8" id="KW-0539">Nucleus</keyword>
<dbReference type="GO" id="GO:0000779">
    <property type="term" value="C:condensed chromosome, centromeric region"/>
    <property type="evidence" value="ECO:0007669"/>
    <property type="project" value="TreeGrafter"/>
</dbReference>
<evidence type="ECO:0000256" key="1">
    <source>
        <dbReference type="ARBA" id="ARBA00004123"/>
    </source>
</evidence>
<feature type="region of interest" description="Disordered" evidence="11">
    <location>
        <begin position="148"/>
        <end position="171"/>
    </location>
</feature>
<proteinExistence type="inferred from homology"/>
<feature type="region of interest" description="Disordered" evidence="11">
    <location>
        <begin position="903"/>
        <end position="934"/>
    </location>
</feature>
<dbReference type="InterPro" id="IPR032682">
    <property type="entry name" value="Cnd1_C"/>
</dbReference>
<evidence type="ECO:0000313" key="14">
    <source>
        <dbReference type="EMBL" id="TID04337.1"/>
    </source>
</evidence>
<gene>
    <name evidence="14" type="ORF">CH35J_001765</name>
</gene>
<evidence type="ECO:0000256" key="9">
    <source>
        <dbReference type="ARBA" id="ARBA00023306"/>
    </source>
</evidence>
<protein>
    <recommendedName>
        <fullName evidence="10">Condensin complex subunit 1</fullName>
    </recommendedName>
</protein>
<dbReference type="InterPro" id="IPR011989">
    <property type="entry name" value="ARM-like"/>
</dbReference>
<dbReference type="GO" id="GO:0005634">
    <property type="term" value="C:nucleus"/>
    <property type="evidence" value="ECO:0007669"/>
    <property type="project" value="UniProtKB-SubCell"/>
</dbReference>
<evidence type="ECO:0000256" key="4">
    <source>
        <dbReference type="ARBA" id="ARBA00022454"/>
    </source>
</evidence>
<feature type="region of interest" description="Disordered" evidence="11">
    <location>
        <begin position="819"/>
        <end position="866"/>
    </location>
</feature>
<evidence type="ECO:0000256" key="10">
    <source>
        <dbReference type="PIRNR" id="PIRNR017127"/>
    </source>
</evidence>
<dbReference type="SUPFAM" id="SSF48371">
    <property type="entry name" value="ARM repeat"/>
    <property type="match status" value="1"/>
</dbReference>
<keyword evidence="6 10" id="KW-0498">Mitosis</keyword>
<evidence type="ECO:0000259" key="12">
    <source>
        <dbReference type="Pfam" id="PF12717"/>
    </source>
</evidence>
<dbReference type="GO" id="GO:0000796">
    <property type="term" value="C:condensin complex"/>
    <property type="evidence" value="ECO:0007669"/>
    <property type="project" value="TreeGrafter"/>
</dbReference>
<dbReference type="Gene3D" id="1.25.10.10">
    <property type="entry name" value="Leucine-rich Repeat Variant"/>
    <property type="match status" value="2"/>
</dbReference>
<dbReference type="GO" id="GO:0007076">
    <property type="term" value="P:mitotic chromosome condensation"/>
    <property type="evidence" value="ECO:0007669"/>
    <property type="project" value="InterPro"/>
</dbReference>